<feature type="transmembrane region" description="Helical" evidence="1">
    <location>
        <begin position="7"/>
        <end position="29"/>
    </location>
</feature>
<dbReference type="EMBL" id="BJYL01000041">
    <property type="protein sequence ID" value="GEN84627.1"/>
    <property type="molecule type" value="Genomic_DNA"/>
</dbReference>
<evidence type="ECO:0000313" key="3">
    <source>
        <dbReference type="EMBL" id="GEN84627.1"/>
    </source>
</evidence>
<proteinExistence type="predicted"/>
<keyword evidence="1" id="KW-0472">Membrane</keyword>
<comment type="caution">
    <text evidence="3">The sequence shown here is derived from an EMBL/GenBank/DDBJ whole genome shotgun (WGS) entry which is preliminary data.</text>
</comment>
<evidence type="ECO:0000313" key="4">
    <source>
        <dbReference type="Proteomes" id="UP000321901"/>
    </source>
</evidence>
<feature type="transmembrane region" description="Helical" evidence="1">
    <location>
        <begin position="129"/>
        <end position="151"/>
    </location>
</feature>
<feature type="transmembrane region" description="Helical" evidence="1">
    <location>
        <begin position="163"/>
        <end position="180"/>
    </location>
</feature>
<feature type="transmembrane region" description="Helical" evidence="1">
    <location>
        <begin position="89"/>
        <end position="109"/>
    </location>
</feature>
<dbReference type="AlphaFoldDB" id="A0A511ZAZ8"/>
<organism evidence="3 4">
    <name type="scientific">Sporosarcina luteola</name>
    <dbReference type="NCBI Taxonomy" id="582850"/>
    <lineage>
        <taxon>Bacteria</taxon>
        <taxon>Bacillati</taxon>
        <taxon>Bacillota</taxon>
        <taxon>Bacilli</taxon>
        <taxon>Bacillales</taxon>
        <taxon>Caryophanaceae</taxon>
        <taxon>Sporosarcina</taxon>
    </lineage>
</organism>
<feature type="transmembrane region" description="Helical" evidence="1">
    <location>
        <begin position="186"/>
        <end position="203"/>
    </location>
</feature>
<gene>
    <name evidence="3" type="primary">ydiL</name>
    <name evidence="3" type="ORF">SLU01_29390</name>
</gene>
<feature type="transmembrane region" description="Helical" evidence="1">
    <location>
        <begin position="49"/>
        <end position="68"/>
    </location>
</feature>
<evidence type="ECO:0000259" key="2">
    <source>
        <dbReference type="Pfam" id="PF02517"/>
    </source>
</evidence>
<dbReference type="GO" id="GO:0004175">
    <property type="term" value="F:endopeptidase activity"/>
    <property type="evidence" value="ECO:0007669"/>
    <property type="project" value="UniProtKB-ARBA"/>
</dbReference>
<dbReference type="InterPro" id="IPR003675">
    <property type="entry name" value="Rce1/LyrA-like_dom"/>
</dbReference>
<keyword evidence="1" id="KW-0812">Transmembrane</keyword>
<feature type="domain" description="CAAX prenyl protease 2/Lysostaphin resistance protein A-like" evidence="2">
    <location>
        <begin position="133"/>
        <end position="218"/>
    </location>
</feature>
<reference evidence="3 4" key="1">
    <citation type="submission" date="2019-07" db="EMBL/GenBank/DDBJ databases">
        <title>Whole genome shotgun sequence of Sporosarcina luteola NBRC 105378.</title>
        <authorList>
            <person name="Hosoyama A."/>
            <person name="Uohara A."/>
            <person name="Ohji S."/>
            <person name="Ichikawa N."/>
        </authorList>
    </citation>
    <scope>NUCLEOTIDE SEQUENCE [LARGE SCALE GENOMIC DNA]</scope>
    <source>
        <strain evidence="3 4">NBRC 105378</strain>
    </source>
</reference>
<dbReference type="OrthoDB" id="2194912at2"/>
<dbReference type="PANTHER" id="PTHR36435:SF6">
    <property type="entry name" value="ABORTIVE INFECTION PROTEIN"/>
    <property type="match status" value="1"/>
</dbReference>
<dbReference type="Proteomes" id="UP000321901">
    <property type="component" value="Unassembled WGS sequence"/>
</dbReference>
<dbReference type="PANTHER" id="PTHR36435">
    <property type="entry name" value="SLR1288 PROTEIN"/>
    <property type="match status" value="1"/>
</dbReference>
<name>A0A511ZAZ8_9BACL</name>
<dbReference type="RefSeq" id="WP_147059643.1">
    <property type="nucleotide sequence ID" value="NZ_BJYL01000041.1"/>
</dbReference>
<sequence length="245" mass="27715">MKNWKIYIWIVTIYIVMQLASVPVAEGLINYFHNTAGMEMAEAKFNGFAWGLFIVNVLAAPLIIYMTTRNKKFWNIFKTGKKASIGKTILWGFLGLFMAMAGQMLAAIIEMALGVMPGSENTALLGEVARMSPIVIFSIVIFAPLFEEIIFRRVLFGGIYTKTNFWVAALISAFLFSVVHGELNHTILYMAPGLVFAFLYYHTKSIFAPMISHFLMNSFAVIVQLNLDKFEQLDSIKQAFIFFLQ</sequence>
<accession>A0A511ZAZ8</accession>
<keyword evidence="4" id="KW-1185">Reference proteome</keyword>
<keyword evidence="1" id="KW-1133">Transmembrane helix</keyword>
<protein>
    <submittedName>
        <fullName evidence="3">Putative membrane peptidase YdiL</fullName>
    </submittedName>
</protein>
<dbReference type="GO" id="GO:0080120">
    <property type="term" value="P:CAAX-box protein maturation"/>
    <property type="evidence" value="ECO:0007669"/>
    <property type="project" value="UniProtKB-ARBA"/>
</dbReference>
<dbReference type="Pfam" id="PF02517">
    <property type="entry name" value="Rce1-like"/>
    <property type="match status" value="1"/>
</dbReference>
<dbReference type="InterPro" id="IPR052710">
    <property type="entry name" value="CAAX_protease"/>
</dbReference>
<evidence type="ECO:0000256" key="1">
    <source>
        <dbReference type="SAM" id="Phobius"/>
    </source>
</evidence>